<dbReference type="AlphaFoldDB" id="A0A091BUU9"/>
<proteinExistence type="predicted"/>
<reference evidence="1 2" key="1">
    <citation type="journal article" date="2014" name="Genome Announc.">
        <title>Draft Genome Sequences of Streptococcus bovis Strains ATCC 33317 and JB1.</title>
        <authorList>
            <person name="Benahmed F.H."/>
            <person name="Gopinath G.R."/>
            <person name="Harbottle H."/>
            <person name="Cotta M.A."/>
            <person name="Luo Y."/>
            <person name="Henderson C."/>
            <person name="Teri P."/>
            <person name="Soppet D."/>
            <person name="Rasmussen M."/>
            <person name="Whitehead T.R."/>
            <person name="Davidson M."/>
        </authorList>
    </citation>
    <scope>NUCLEOTIDE SEQUENCE [LARGE SCALE GENOMIC DNA]</scope>
    <source>
        <strain evidence="1 2">JB1</strain>
    </source>
</reference>
<evidence type="ECO:0000313" key="1">
    <source>
        <dbReference type="EMBL" id="KFN88230.1"/>
    </source>
</evidence>
<sequence>MKYPAIIEIKGLNKIFLNDIYIATALKINDKITLNNGERVKLLTITTFSNSFSKKKTIPTIQIPSSA</sequence>
<name>A0A091BUU9_STREI</name>
<dbReference type="EMBL" id="AUZH01000013">
    <property type="protein sequence ID" value="KFN88230.1"/>
    <property type="molecule type" value="Genomic_DNA"/>
</dbReference>
<accession>A0A091BUU9</accession>
<protein>
    <submittedName>
        <fullName evidence="1">Uncharacterized protein</fullName>
    </submittedName>
</protein>
<evidence type="ECO:0000313" key="2">
    <source>
        <dbReference type="Proteomes" id="UP000029382"/>
    </source>
</evidence>
<comment type="caution">
    <text evidence="1">The sequence shown here is derived from an EMBL/GenBank/DDBJ whole genome shotgun (WGS) entry which is preliminary data.</text>
</comment>
<dbReference type="Proteomes" id="UP000029382">
    <property type="component" value="Unassembled WGS sequence"/>
</dbReference>
<gene>
    <name evidence="1" type="ORF">H702_03710</name>
</gene>
<organism evidence="1 2">
    <name type="scientific">Streptococcus equinus JB1</name>
    <dbReference type="NCBI Taxonomy" id="1294274"/>
    <lineage>
        <taxon>Bacteria</taxon>
        <taxon>Bacillati</taxon>
        <taxon>Bacillota</taxon>
        <taxon>Bacilli</taxon>
        <taxon>Lactobacillales</taxon>
        <taxon>Streptococcaceae</taxon>
        <taxon>Streptococcus</taxon>
    </lineage>
</organism>